<reference evidence="1 2" key="1">
    <citation type="submission" date="2024-04" db="EMBL/GenBank/DDBJ databases">
        <title>genome sequences of Mucor flavus KT1a and Helicostylum pulchrum KT1b strains isolation_sourced from the surface of a dry-aged beef.</title>
        <authorList>
            <person name="Toyotome T."/>
            <person name="Hosono M."/>
            <person name="Torimaru M."/>
            <person name="Fukuda K."/>
            <person name="Mikami N."/>
        </authorList>
    </citation>
    <scope>NUCLEOTIDE SEQUENCE [LARGE SCALE GENOMIC DNA]</scope>
    <source>
        <strain evidence="1 2">KT1b</strain>
    </source>
</reference>
<organism evidence="1 2">
    <name type="scientific">Helicostylum pulchrum</name>
    <dbReference type="NCBI Taxonomy" id="562976"/>
    <lineage>
        <taxon>Eukaryota</taxon>
        <taxon>Fungi</taxon>
        <taxon>Fungi incertae sedis</taxon>
        <taxon>Mucoromycota</taxon>
        <taxon>Mucoromycotina</taxon>
        <taxon>Mucoromycetes</taxon>
        <taxon>Mucorales</taxon>
        <taxon>Mucorineae</taxon>
        <taxon>Mucoraceae</taxon>
        <taxon>Helicostylum</taxon>
    </lineage>
</organism>
<evidence type="ECO:0000313" key="2">
    <source>
        <dbReference type="Proteomes" id="UP001476247"/>
    </source>
</evidence>
<gene>
    <name evidence="1" type="ORF">HPULCUR_011620</name>
</gene>
<sequence>MNRGKDKPNMKQIHRKPHPVCQENKAIAYNVTYIIMILDFCGVPLLRDPFRREDRTIVAAVERLTTLCFFFWKNDCWGFLVWITKNGDGLYSIMPVAKRAYWLTDTPTEDTENLIKVFKNDFDNI</sequence>
<comment type="caution">
    <text evidence="1">The sequence shown here is derived from an EMBL/GenBank/DDBJ whole genome shotgun (WGS) entry which is preliminary data.</text>
</comment>
<dbReference type="EMBL" id="BAABUJ010000056">
    <property type="protein sequence ID" value="GAA5806092.1"/>
    <property type="molecule type" value="Genomic_DNA"/>
</dbReference>
<evidence type="ECO:0000313" key="1">
    <source>
        <dbReference type="EMBL" id="GAA5806092.1"/>
    </source>
</evidence>
<name>A0ABP9YHY9_9FUNG</name>
<keyword evidence="2" id="KW-1185">Reference proteome</keyword>
<accession>A0ABP9YHY9</accession>
<dbReference type="Proteomes" id="UP001476247">
    <property type="component" value="Unassembled WGS sequence"/>
</dbReference>
<protein>
    <submittedName>
        <fullName evidence="1">Uncharacterized protein</fullName>
    </submittedName>
</protein>
<proteinExistence type="predicted"/>